<keyword evidence="4" id="KW-1185">Reference proteome</keyword>
<dbReference type="SUPFAM" id="SSF54593">
    <property type="entry name" value="Glyoxalase/Bleomycin resistance protein/Dihydroxybiphenyl dioxygenase"/>
    <property type="match status" value="1"/>
</dbReference>
<evidence type="ECO:0000313" key="4">
    <source>
        <dbReference type="Proteomes" id="UP000576969"/>
    </source>
</evidence>
<feature type="compositionally biased region" description="Low complexity" evidence="1">
    <location>
        <begin position="327"/>
        <end position="336"/>
    </location>
</feature>
<evidence type="ECO:0000313" key="3">
    <source>
        <dbReference type="EMBL" id="NYE19101.1"/>
    </source>
</evidence>
<dbReference type="PANTHER" id="PTHR33990">
    <property type="entry name" value="PROTEIN YJDN-RELATED"/>
    <property type="match status" value="1"/>
</dbReference>
<reference evidence="3 4" key="1">
    <citation type="submission" date="2020-07" db="EMBL/GenBank/DDBJ databases">
        <title>Sequencing the genomes of 1000 actinobacteria strains.</title>
        <authorList>
            <person name="Klenk H.-P."/>
        </authorList>
    </citation>
    <scope>NUCLEOTIDE SEQUENCE [LARGE SCALE GENOMIC DNA]</scope>
    <source>
        <strain evidence="3 4">DSM 24662</strain>
    </source>
</reference>
<dbReference type="SUPFAM" id="SSF56112">
    <property type="entry name" value="Protein kinase-like (PK-like)"/>
    <property type="match status" value="1"/>
</dbReference>
<dbReference type="AlphaFoldDB" id="A0A7Y9KIY5"/>
<feature type="compositionally biased region" description="Low complexity" evidence="1">
    <location>
        <begin position="293"/>
        <end position="312"/>
    </location>
</feature>
<dbReference type="InterPro" id="IPR028973">
    <property type="entry name" value="PhnB-like"/>
</dbReference>
<dbReference type="InterPro" id="IPR011009">
    <property type="entry name" value="Kinase-like_dom_sf"/>
</dbReference>
<feature type="compositionally biased region" description="Basic and acidic residues" evidence="1">
    <location>
        <begin position="276"/>
        <end position="285"/>
    </location>
</feature>
<protein>
    <submittedName>
        <fullName evidence="3">Putative glyoxalase superfamily protein PhnB</fullName>
    </submittedName>
</protein>
<proteinExistence type="predicted"/>
<dbReference type="PANTHER" id="PTHR33990:SF1">
    <property type="entry name" value="PROTEIN YJDN"/>
    <property type="match status" value="1"/>
</dbReference>
<gene>
    <name evidence="3" type="ORF">BJ991_001129</name>
</gene>
<sequence>MVASRVRWENVPAHVRDAVAALLGSPVVHAVSQPGGFSPGSADIVTCADGRRVFVKTATSDVNPEVVPIHRSEAVKAAVIPAAVPAPRFIGSADGDDWTVLAFELVEGRHPAVPWRKAELHAVLDTLSSTARAPLDAEARAVIPPIRTGLQPLADSWRQLLAEPEPAVVPLTEADGVTLADEEDVEWAVQHAARWADIADRGVELASGDALVHFDVRDDNVLLTPAGDAVLIDWPWALRTLGGRRHAARPRAIRRPRVRCARRDGLARGVRWRGFRDDRRDRGDHGGVPSREGTPAGSAGAPDAPALPATAGRGRVTASARARRLSRSASAMSEARVTLESSAARPGAASVIPHSSSGANMPSLNPYLSFQREARSAMQFYKGVFGGDLDISTFGEYEGMVQDPSETDLVMHAQLTTPDGFVLMASDTPTGVEYRKPAGISVSVSGDDEPKLERFWSALAEGGAVTMPFDVPPWGGRFGMLTDRFGIDWMVAYTPPQQ</sequence>
<organism evidence="3 4">
    <name type="scientific">Microbacterium immunditiarum</name>
    <dbReference type="NCBI Taxonomy" id="337480"/>
    <lineage>
        <taxon>Bacteria</taxon>
        <taxon>Bacillati</taxon>
        <taxon>Actinomycetota</taxon>
        <taxon>Actinomycetes</taxon>
        <taxon>Micrococcales</taxon>
        <taxon>Microbacteriaceae</taxon>
        <taxon>Microbacterium</taxon>
    </lineage>
</organism>
<feature type="domain" description="PhnB-like" evidence="2">
    <location>
        <begin position="365"/>
        <end position="491"/>
    </location>
</feature>
<dbReference type="Gene3D" id="3.10.180.10">
    <property type="entry name" value="2,3-Dihydroxybiphenyl 1,2-Dioxygenase, domain 1"/>
    <property type="match status" value="1"/>
</dbReference>
<comment type="caution">
    <text evidence="3">The sequence shown here is derived from an EMBL/GenBank/DDBJ whole genome shotgun (WGS) entry which is preliminary data.</text>
</comment>
<dbReference type="InterPro" id="IPR029068">
    <property type="entry name" value="Glyas_Bleomycin-R_OHBP_Dase"/>
</dbReference>
<accession>A0A7Y9KIY5</accession>
<dbReference type="EMBL" id="JACCBV010000001">
    <property type="protein sequence ID" value="NYE19101.1"/>
    <property type="molecule type" value="Genomic_DNA"/>
</dbReference>
<dbReference type="Proteomes" id="UP000576969">
    <property type="component" value="Unassembled WGS sequence"/>
</dbReference>
<dbReference type="CDD" id="cd06588">
    <property type="entry name" value="PhnB_like"/>
    <property type="match status" value="1"/>
</dbReference>
<dbReference type="RefSeq" id="WP_179488218.1">
    <property type="nucleotide sequence ID" value="NZ_JACCBV010000001.1"/>
</dbReference>
<dbReference type="Gene3D" id="3.30.200.20">
    <property type="entry name" value="Phosphorylase Kinase, domain 1"/>
    <property type="match status" value="1"/>
</dbReference>
<feature type="region of interest" description="Disordered" evidence="1">
    <location>
        <begin position="276"/>
        <end position="357"/>
    </location>
</feature>
<evidence type="ECO:0000259" key="2">
    <source>
        <dbReference type="Pfam" id="PF06983"/>
    </source>
</evidence>
<evidence type="ECO:0000256" key="1">
    <source>
        <dbReference type="SAM" id="MobiDB-lite"/>
    </source>
</evidence>
<name>A0A7Y9KIY5_9MICO</name>
<dbReference type="Pfam" id="PF06983">
    <property type="entry name" value="3-dmu-9_3-mt"/>
    <property type="match status" value="1"/>
</dbReference>